<dbReference type="Gene3D" id="3.60.130.30">
    <property type="match status" value="1"/>
</dbReference>
<dbReference type="EMBL" id="ML170704">
    <property type="protein sequence ID" value="TDL13343.1"/>
    <property type="molecule type" value="Genomic_DNA"/>
</dbReference>
<dbReference type="AlphaFoldDB" id="A0A4Y7PDI5"/>
<evidence type="ECO:0000313" key="2">
    <source>
        <dbReference type="Proteomes" id="UP000294933"/>
    </source>
</evidence>
<dbReference type="OrthoDB" id="2685384at2759"/>
<keyword evidence="2" id="KW-1185">Reference proteome</keyword>
<accession>A0A4Y7PDI5</accession>
<proteinExistence type="predicted"/>
<organism evidence="1 2">
    <name type="scientific">Rickenella mellea</name>
    <dbReference type="NCBI Taxonomy" id="50990"/>
    <lineage>
        <taxon>Eukaryota</taxon>
        <taxon>Fungi</taxon>
        <taxon>Dikarya</taxon>
        <taxon>Basidiomycota</taxon>
        <taxon>Agaricomycotina</taxon>
        <taxon>Agaricomycetes</taxon>
        <taxon>Hymenochaetales</taxon>
        <taxon>Rickenellaceae</taxon>
        <taxon>Rickenella</taxon>
    </lineage>
</organism>
<evidence type="ECO:0008006" key="3">
    <source>
        <dbReference type="Google" id="ProtNLM"/>
    </source>
</evidence>
<reference evidence="1 2" key="1">
    <citation type="submission" date="2018-06" db="EMBL/GenBank/DDBJ databases">
        <title>A transcriptomic atlas of mushroom development highlights an independent origin of complex multicellularity.</title>
        <authorList>
            <consortium name="DOE Joint Genome Institute"/>
            <person name="Krizsan K."/>
            <person name="Almasi E."/>
            <person name="Merenyi Z."/>
            <person name="Sahu N."/>
            <person name="Viragh M."/>
            <person name="Koszo T."/>
            <person name="Mondo S."/>
            <person name="Kiss B."/>
            <person name="Balint B."/>
            <person name="Kues U."/>
            <person name="Barry K."/>
            <person name="Hegedus J.C."/>
            <person name="Henrissat B."/>
            <person name="Johnson J."/>
            <person name="Lipzen A."/>
            <person name="Ohm R."/>
            <person name="Nagy I."/>
            <person name="Pangilinan J."/>
            <person name="Yan J."/>
            <person name="Xiong Y."/>
            <person name="Grigoriev I.V."/>
            <person name="Hibbett D.S."/>
            <person name="Nagy L.G."/>
        </authorList>
    </citation>
    <scope>NUCLEOTIDE SEQUENCE [LARGE SCALE GENOMIC DNA]</scope>
    <source>
        <strain evidence="1 2">SZMC22713</strain>
    </source>
</reference>
<gene>
    <name evidence="1" type="ORF">BD410DRAFT_735516</name>
</gene>
<evidence type="ECO:0000313" key="1">
    <source>
        <dbReference type="EMBL" id="TDL13343.1"/>
    </source>
</evidence>
<sequence>MHIDPSLWQGRSVIFNRQTPDHVDRRDDPKEFTPIFVLGRFGGGYIRLKTLRLRMWFGGGACVFIRGGLFPHGIEPFHGSQRVSIAHFAHRSLFRQLDVKLSSLGLN</sequence>
<protein>
    <recommendedName>
        <fullName evidence="3">Prolyl 4-hydroxylase alpha subunit Fe(2+) 2OG dioxygenase domain-containing protein</fullName>
    </recommendedName>
</protein>
<dbReference type="Proteomes" id="UP000294933">
    <property type="component" value="Unassembled WGS sequence"/>
</dbReference>
<dbReference type="VEuPathDB" id="FungiDB:BD410DRAFT_735516"/>
<name>A0A4Y7PDI5_9AGAM</name>